<dbReference type="AlphaFoldDB" id="A0A9P7UPU2"/>
<comment type="caution">
    <text evidence="2">The sequence shown here is derived from an EMBL/GenBank/DDBJ whole genome shotgun (WGS) entry which is preliminary data.</text>
</comment>
<dbReference type="EMBL" id="CM032187">
    <property type="protein sequence ID" value="KAG7090047.1"/>
    <property type="molecule type" value="Genomic_DNA"/>
</dbReference>
<keyword evidence="3" id="KW-1185">Reference proteome</keyword>
<evidence type="ECO:0000313" key="2">
    <source>
        <dbReference type="EMBL" id="KAG7090047.1"/>
    </source>
</evidence>
<dbReference type="RefSeq" id="XP_043006517.1">
    <property type="nucleotide sequence ID" value="XM_043160796.1"/>
</dbReference>
<evidence type="ECO:0000256" key="1">
    <source>
        <dbReference type="SAM" id="MobiDB-lite"/>
    </source>
</evidence>
<dbReference type="OrthoDB" id="3063510at2759"/>
<name>A0A9P7UPU2_9AGAR</name>
<accession>A0A9P7UPU2</accession>
<dbReference type="Proteomes" id="UP001049176">
    <property type="component" value="Chromosome 7"/>
</dbReference>
<dbReference type="KEGG" id="more:E1B28_011666"/>
<proteinExistence type="predicted"/>
<gene>
    <name evidence="2" type="ORF">E1B28_011666</name>
</gene>
<protein>
    <submittedName>
        <fullName evidence="2">Uncharacterized protein</fullName>
    </submittedName>
</protein>
<feature type="compositionally biased region" description="Basic and acidic residues" evidence="1">
    <location>
        <begin position="524"/>
        <end position="546"/>
    </location>
</feature>
<feature type="region of interest" description="Disordered" evidence="1">
    <location>
        <begin position="515"/>
        <end position="548"/>
    </location>
</feature>
<sequence>MPRSIQLLPFIPVLIQLPPPPQSIHSFLHPDSPPHLQDQPSKMEILTGASKVKIGRGNFSSVGRDQFNYTIVQTRDKRTKVARGLPELSEFTEIKRGDIYKDKDVCYSWQLCSNGKENTEAAVYIAQIMIGGRFGESKFTVKTYHGRNATKEWSRDFSRCSKDWLRDVPLFGYNKSSVPSLIFCGELVPVAHMEARMGSVGLFYMCLLRSSLGCSRNEIWMDPAQGRLCRGPVGPKCRNWPEQDFDATVPSDMEFLKEDTIIRYFANKQEDRWVLTALGNCLFELLDGDIPATGYIHVISGLTNSTIAFSEDVRWQSWKGSLGERQHMPDGARRFRLRDNRRKIEVESVGERTAWLSQALSVFHTLNISLDEAFSTTFIFPWLKLTGTLQKSKHKRQRRQLLHTPIYLIVLPSPYPLYHWSLDPTGQTPLSLEMCKYLGLPFKLLPKVTRFRESWPTKVYQQIHDYQIARMFDPKTTDFARSLGCPIFTIIPAENFCFQEIVEKHHRVPESVAKLSPNVNNSQEHSEPVPDSNVYHESRVEDRSPEETDDYFSLELLFEETEGSTKYAQRPNSASTPQDTMRSLLGTLLAPFTWEAIEGSGISAVVI</sequence>
<organism evidence="2 3">
    <name type="scientific">Marasmius oreades</name>
    <name type="common">fairy-ring Marasmius</name>
    <dbReference type="NCBI Taxonomy" id="181124"/>
    <lineage>
        <taxon>Eukaryota</taxon>
        <taxon>Fungi</taxon>
        <taxon>Dikarya</taxon>
        <taxon>Basidiomycota</taxon>
        <taxon>Agaricomycotina</taxon>
        <taxon>Agaricomycetes</taxon>
        <taxon>Agaricomycetidae</taxon>
        <taxon>Agaricales</taxon>
        <taxon>Marasmiineae</taxon>
        <taxon>Marasmiaceae</taxon>
        <taxon>Marasmius</taxon>
    </lineage>
</organism>
<dbReference type="GeneID" id="66080741"/>
<reference evidence="2" key="1">
    <citation type="journal article" date="2021" name="Genome Biol. Evol.">
        <title>The assembled and annotated genome of the fairy-ring fungus Marasmius oreades.</title>
        <authorList>
            <person name="Hiltunen M."/>
            <person name="Ament-Velasquez S.L."/>
            <person name="Johannesson H."/>
        </authorList>
    </citation>
    <scope>NUCLEOTIDE SEQUENCE</scope>
    <source>
        <strain evidence="2">03SP1</strain>
    </source>
</reference>
<evidence type="ECO:0000313" key="3">
    <source>
        <dbReference type="Proteomes" id="UP001049176"/>
    </source>
</evidence>